<dbReference type="RefSeq" id="WP_107575636.1">
    <property type="nucleotide sequence ID" value="NZ_PZPL01000001.1"/>
</dbReference>
<proteinExistence type="predicted"/>
<dbReference type="EMBL" id="PZPL01000001">
    <property type="protein sequence ID" value="PTL74494.1"/>
    <property type="molecule type" value="Genomic_DNA"/>
</dbReference>
<dbReference type="InterPro" id="IPR001466">
    <property type="entry name" value="Beta-lactam-related"/>
</dbReference>
<dbReference type="Gene3D" id="3.40.710.10">
    <property type="entry name" value="DD-peptidase/beta-lactamase superfamily"/>
    <property type="match status" value="1"/>
</dbReference>
<accession>A0A2T4UY84</accession>
<evidence type="ECO:0000259" key="1">
    <source>
        <dbReference type="Pfam" id="PF00144"/>
    </source>
</evidence>
<organism evidence="2 3">
    <name type="scientific">Rathayibacter caricis DSM 15933</name>
    <dbReference type="NCBI Taxonomy" id="1328867"/>
    <lineage>
        <taxon>Bacteria</taxon>
        <taxon>Bacillati</taxon>
        <taxon>Actinomycetota</taxon>
        <taxon>Actinomycetes</taxon>
        <taxon>Micrococcales</taxon>
        <taxon>Microbacteriaceae</taxon>
        <taxon>Rathayibacter</taxon>
    </lineage>
</organism>
<dbReference type="InterPro" id="IPR012338">
    <property type="entry name" value="Beta-lactam/transpept-like"/>
</dbReference>
<dbReference type="SUPFAM" id="SSF56601">
    <property type="entry name" value="beta-lactamase/transpeptidase-like"/>
    <property type="match status" value="1"/>
</dbReference>
<dbReference type="Proteomes" id="UP000241085">
    <property type="component" value="Unassembled WGS sequence"/>
</dbReference>
<reference evidence="2 3" key="1">
    <citation type="submission" date="2018-03" db="EMBL/GenBank/DDBJ databases">
        <title>Bacteriophage NCPPB3778 and a type I-E CRISPR drive the evolution of the US Biological Select Agent, Rathayibacter toxicus.</title>
        <authorList>
            <person name="Davis E.W.II."/>
            <person name="Tabima J.F."/>
            <person name="Weisberg A.J."/>
            <person name="Dantas Lopes L."/>
            <person name="Wiseman M.S."/>
            <person name="Wiseman M.S."/>
            <person name="Pupko T."/>
            <person name="Belcher M.S."/>
            <person name="Sechler A.J."/>
            <person name="Tancos M.A."/>
            <person name="Schroeder B.K."/>
            <person name="Murray T.D."/>
            <person name="Luster D.G."/>
            <person name="Schneider W.L."/>
            <person name="Rogers E."/>
            <person name="Andreote F.D."/>
            <person name="Grunwald N.J."/>
            <person name="Putnam M.L."/>
            <person name="Chang J.H."/>
        </authorList>
    </citation>
    <scope>NUCLEOTIDE SEQUENCE [LARGE SCALE GENOMIC DNA]</scope>
    <source>
        <strain evidence="2 3">DSM 15933</strain>
    </source>
</reference>
<dbReference type="InterPro" id="IPR050789">
    <property type="entry name" value="Diverse_Enzym_Activities"/>
</dbReference>
<protein>
    <submittedName>
        <fullName evidence="2">Serine hydrolase</fullName>
    </submittedName>
</protein>
<dbReference type="PANTHER" id="PTHR43283:SF7">
    <property type="entry name" value="BETA-LACTAMASE-RELATED DOMAIN-CONTAINING PROTEIN"/>
    <property type="match status" value="1"/>
</dbReference>
<feature type="domain" description="Beta-lactamase-related" evidence="1">
    <location>
        <begin position="38"/>
        <end position="306"/>
    </location>
</feature>
<name>A0A2T4UY84_9MICO</name>
<evidence type="ECO:0000313" key="3">
    <source>
        <dbReference type="Proteomes" id="UP000241085"/>
    </source>
</evidence>
<sequence>MNRSLPRSSPSARGVDAAGVLALVDSLEEAPGIELHGLVLVRGGSVVAEGWWAPYSAERLHLLYSYSKSFTATAVGLAVAEGLVDLDATVLSYFPELDAEVTDERSRAIRVRHVLAMASGHREETIDRARAIDPVDMVRGFLLVPPDEEPGALFAYNQPCTFAAAAIVQRVSGESLVDYLRPRLLDPLGIGEVAWLRDASGREIGYSGLHATTEAAAALALLYQQEGRWDSEQLLSAEWVAEASTSQVPTSQEENDDWSGGYGFQFWRSQHGYRADGAYGQFGLVLPEHDAVLAITGQTTDTEGLLARVWEHLLPALQPEGAVAPTEAEEALATRLGALGLPPLAPAAVDVAPGRYRPSHSDVLSLTGLELSGEPAGWTLALIEGEDRLLVAPGSGAWMTTDVLASSAGRGPDGELLVDVLFLETPHRLHLVLDAAAATFTARWATEPLHAGPLRELRAPR</sequence>
<gene>
    <name evidence="2" type="ORF">C1I63_17840</name>
</gene>
<evidence type="ECO:0000313" key="2">
    <source>
        <dbReference type="EMBL" id="PTL74494.1"/>
    </source>
</evidence>
<dbReference type="GO" id="GO:0016787">
    <property type="term" value="F:hydrolase activity"/>
    <property type="evidence" value="ECO:0007669"/>
    <property type="project" value="UniProtKB-KW"/>
</dbReference>
<keyword evidence="3" id="KW-1185">Reference proteome</keyword>
<dbReference type="Pfam" id="PF00144">
    <property type="entry name" value="Beta-lactamase"/>
    <property type="match status" value="1"/>
</dbReference>
<keyword evidence="2" id="KW-0378">Hydrolase</keyword>
<dbReference type="AlphaFoldDB" id="A0A2T4UY84"/>
<comment type="caution">
    <text evidence="2">The sequence shown here is derived from an EMBL/GenBank/DDBJ whole genome shotgun (WGS) entry which is preliminary data.</text>
</comment>
<dbReference type="PANTHER" id="PTHR43283">
    <property type="entry name" value="BETA-LACTAMASE-RELATED"/>
    <property type="match status" value="1"/>
</dbReference>